<evidence type="ECO:0000313" key="1">
    <source>
        <dbReference type="Proteomes" id="UP001652625"/>
    </source>
</evidence>
<sequence>MKYHYIYNCIRSNSMSIQNPATYDQLVVKLDLNDSEIIRNKLIAFLKNFKSHWNDVNRKAAGFEKKYAKWLDSNFIPFAYVPPATTTIVTTPLGRPTLNFDESSLRSKYRKVADMVHYSANQLSFATKVKFGKNNKPKKAKLEEKLLVDTISPSCMSTVEALALILDCNSTKASYQLMKNKADSKECNLYPAYNCVRMAKDQCYPKNISITDCSASVPLQDLLDHTTTRLLETQTGVLNANECNRLTLTYKAGFDGSSGHSIYKQICNDDECTWNLKSEESLFITCFAPSELSSIVNDKKIILWRNS</sequence>
<protein>
    <submittedName>
        <fullName evidence="2">Uncharacterized protein LOC124807453 isoform X2</fullName>
    </submittedName>
</protein>
<dbReference type="RefSeq" id="XP_065676347.1">
    <property type="nucleotide sequence ID" value="XM_065820275.1"/>
</dbReference>
<organism evidence="1 2">
    <name type="scientific">Hydra vulgaris</name>
    <name type="common">Hydra</name>
    <name type="synonym">Hydra attenuata</name>
    <dbReference type="NCBI Taxonomy" id="6087"/>
    <lineage>
        <taxon>Eukaryota</taxon>
        <taxon>Metazoa</taxon>
        <taxon>Cnidaria</taxon>
        <taxon>Hydrozoa</taxon>
        <taxon>Hydroidolina</taxon>
        <taxon>Anthoathecata</taxon>
        <taxon>Aplanulata</taxon>
        <taxon>Hydridae</taxon>
        <taxon>Hydra</taxon>
    </lineage>
</organism>
<keyword evidence="1" id="KW-1185">Reference proteome</keyword>
<name>A0ABM4DP45_HYDVU</name>
<evidence type="ECO:0000313" key="2">
    <source>
        <dbReference type="RefSeq" id="XP_065676347.1"/>
    </source>
</evidence>
<accession>A0ABM4DP45</accession>
<proteinExistence type="predicted"/>
<dbReference type="GeneID" id="124807453"/>
<dbReference type="Proteomes" id="UP001652625">
    <property type="component" value="Chromosome 15"/>
</dbReference>
<gene>
    <name evidence="2" type="primary">LOC124807453</name>
</gene>
<reference evidence="2" key="1">
    <citation type="submission" date="2025-08" db="UniProtKB">
        <authorList>
            <consortium name="RefSeq"/>
        </authorList>
    </citation>
    <scope>IDENTIFICATION</scope>
</reference>